<name>A0AAE1Q2H0_9EUCA</name>
<keyword evidence="3" id="KW-1185">Reference proteome</keyword>
<comment type="caution">
    <text evidence="2">The sequence shown here is derived from an EMBL/GenBank/DDBJ whole genome shotgun (WGS) entry which is preliminary data.</text>
</comment>
<evidence type="ECO:0000256" key="1">
    <source>
        <dbReference type="SAM" id="MobiDB-lite"/>
    </source>
</evidence>
<feature type="region of interest" description="Disordered" evidence="1">
    <location>
        <begin position="202"/>
        <end position="225"/>
    </location>
</feature>
<dbReference type="EMBL" id="JAWZYT010000853">
    <property type="protein sequence ID" value="KAK4318224.1"/>
    <property type="molecule type" value="Genomic_DNA"/>
</dbReference>
<evidence type="ECO:0000313" key="3">
    <source>
        <dbReference type="Proteomes" id="UP001292094"/>
    </source>
</evidence>
<sequence>MDKVNFKYIWKTLQIVDSRGRIQRRAFQTETDSKEIYYTGFSCYGDSPLFTFWMENLKFILPENVELPPKQMPVPRERPLELPNCVMKRNKAAQFGITNLDTKEGGIIAKKSVFQSYQNLKAAQGINQMEFGHVVNKVNRGLKTKRPLARIQPKGRKNKQQYGYAGLCKVDIVRSNMDVIELMREKGNQPNKLQMHEFLRMLNDDDQAPQAPQDQSQSKKNSRIS</sequence>
<proteinExistence type="predicted"/>
<evidence type="ECO:0000313" key="2">
    <source>
        <dbReference type="EMBL" id="KAK4318224.1"/>
    </source>
</evidence>
<accession>A0AAE1Q2H0</accession>
<dbReference type="Proteomes" id="UP001292094">
    <property type="component" value="Unassembled WGS sequence"/>
</dbReference>
<dbReference type="AlphaFoldDB" id="A0AAE1Q2H0"/>
<gene>
    <name evidence="2" type="ORF">Pmani_010761</name>
</gene>
<reference evidence="2" key="1">
    <citation type="submission" date="2023-11" db="EMBL/GenBank/DDBJ databases">
        <title>Genome assemblies of two species of porcelain crab, Petrolisthes cinctipes and Petrolisthes manimaculis (Anomura: Porcellanidae).</title>
        <authorList>
            <person name="Angst P."/>
        </authorList>
    </citation>
    <scope>NUCLEOTIDE SEQUENCE</scope>
    <source>
        <strain evidence="2">PB745_02</strain>
        <tissue evidence="2">Gill</tissue>
    </source>
</reference>
<organism evidence="2 3">
    <name type="scientific">Petrolisthes manimaculis</name>
    <dbReference type="NCBI Taxonomy" id="1843537"/>
    <lineage>
        <taxon>Eukaryota</taxon>
        <taxon>Metazoa</taxon>
        <taxon>Ecdysozoa</taxon>
        <taxon>Arthropoda</taxon>
        <taxon>Crustacea</taxon>
        <taxon>Multicrustacea</taxon>
        <taxon>Malacostraca</taxon>
        <taxon>Eumalacostraca</taxon>
        <taxon>Eucarida</taxon>
        <taxon>Decapoda</taxon>
        <taxon>Pleocyemata</taxon>
        <taxon>Anomura</taxon>
        <taxon>Galatheoidea</taxon>
        <taxon>Porcellanidae</taxon>
        <taxon>Petrolisthes</taxon>
    </lineage>
</organism>
<feature type="compositionally biased region" description="Low complexity" evidence="1">
    <location>
        <begin position="208"/>
        <end position="218"/>
    </location>
</feature>
<protein>
    <submittedName>
        <fullName evidence="2">Uncharacterized protein</fullName>
    </submittedName>
</protein>